<protein>
    <submittedName>
        <fullName evidence="1">Uncharacterized protein</fullName>
    </submittedName>
</protein>
<proteinExistence type="predicted"/>
<dbReference type="EMBL" id="CP133612">
    <property type="protein sequence ID" value="WMV10211.1"/>
    <property type="molecule type" value="Genomic_DNA"/>
</dbReference>
<dbReference type="AlphaFoldDB" id="A0AAF0PX61"/>
<name>A0AAF0PX61_SOLVR</name>
<sequence>MEISQDTRRDGRLSLPASGGQYGVREIRDVLRTRASLSKALK</sequence>
<dbReference type="Proteomes" id="UP001234989">
    <property type="component" value="Chromosome 1"/>
</dbReference>
<organism evidence="1 2">
    <name type="scientific">Solanum verrucosum</name>
    <dbReference type="NCBI Taxonomy" id="315347"/>
    <lineage>
        <taxon>Eukaryota</taxon>
        <taxon>Viridiplantae</taxon>
        <taxon>Streptophyta</taxon>
        <taxon>Embryophyta</taxon>
        <taxon>Tracheophyta</taxon>
        <taxon>Spermatophyta</taxon>
        <taxon>Magnoliopsida</taxon>
        <taxon>eudicotyledons</taxon>
        <taxon>Gunneridae</taxon>
        <taxon>Pentapetalae</taxon>
        <taxon>asterids</taxon>
        <taxon>lamiids</taxon>
        <taxon>Solanales</taxon>
        <taxon>Solanaceae</taxon>
        <taxon>Solanoideae</taxon>
        <taxon>Solaneae</taxon>
        <taxon>Solanum</taxon>
    </lineage>
</organism>
<keyword evidence="2" id="KW-1185">Reference proteome</keyword>
<gene>
    <name evidence="1" type="ORF">MTR67_003596</name>
</gene>
<accession>A0AAF0PX61</accession>
<evidence type="ECO:0000313" key="1">
    <source>
        <dbReference type="EMBL" id="WMV10211.1"/>
    </source>
</evidence>
<reference evidence="1" key="1">
    <citation type="submission" date="2023-08" db="EMBL/GenBank/DDBJ databases">
        <title>A de novo genome assembly of Solanum verrucosum Schlechtendal, a Mexican diploid species geographically isolated from the other diploid A-genome species in potato relatives.</title>
        <authorList>
            <person name="Hosaka K."/>
        </authorList>
    </citation>
    <scope>NUCLEOTIDE SEQUENCE</scope>
    <source>
        <tissue evidence="1">Young leaves</tissue>
    </source>
</reference>
<evidence type="ECO:0000313" key="2">
    <source>
        <dbReference type="Proteomes" id="UP001234989"/>
    </source>
</evidence>